<evidence type="ECO:0000256" key="1">
    <source>
        <dbReference type="SAM" id="MobiDB-lite"/>
    </source>
</evidence>
<accession>A0A1H1KII0</accession>
<name>A0A1H1KII0_9BURK</name>
<evidence type="ECO:0000313" key="3">
    <source>
        <dbReference type="Proteomes" id="UP000199365"/>
    </source>
</evidence>
<organism evidence="2 3">
    <name type="scientific">Paraburkholderia tuberum</name>
    <dbReference type="NCBI Taxonomy" id="157910"/>
    <lineage>
        <taxon>Bacteria</taxon>
        <taxon>Pseudomonadati</taxon>
        <taxon>Pseudomonadota</taxon>
        <taxon>Betaproteobacteria</taxon>
        <taxon>Burkholderiales</taxon>
        <taxon>Burkholderiaceae</taxon>
        <taxon>Paraburkholderia</taxon>
    </lineage>
</organism>
<dbReference type="AlphaFoldDB" id="A0A1H1KII0"/>
<feature type="region of interest" description="Disordered" evidence="1">
    <location>
        <begin position="65"/>
        <end position="96"/>
    </location>
</feature>
<keyword evidence="3" id="KW-1185">Reference proteome</keyword>
<evidence type="ECO:0000313" key="2">
    <source>
        <dbReference type="EMBL" id="SDR61780.1"/>
    </source>
</evidence>
<proteinExistence type="predicted"/>
<reference evidence="3" key="1">
    <citation type="submission" date="2016-10" db="EMBL/GenBank/DDBJ databases">
        <authorList>
            <person name="Varghese N."/>
            <person name="Submissions S."/>
        </authorList>
    </citation>
    <scope>NUCLEOTIDE SEQUENCE [LARGE SCALE GENOMIC DNA]</scope>
    <source>
        <strain evidence="3">DUS833</strain>
    </source>
</reference>
<dbReference type="Proteomes" id="UP000199365">
    <property type="component" value="Unassembled WGS sequence"/>
</dbReference>
<gene>
    <name evidence="2" type="ORF">SAMN05445850_7957</name>
</gene>
<protein>
    <submittedName>
        <fullName evidence="2">Uncharacterized protein</fullName>
    </submittedName>
</protein>
<sequence length="96" mass="10823">MKHHIVGRYRGFVIEAQMEPRTARLSDGIALTYRVTWSYEGMVVQSLSHARSLLNGQAARRPIPISGRRWPGGNTCHVPSAWRKKKSENVPVGRSI</sequence>
<dbReference type="EMBL" id="FNKX01000004">
    <property type="protein sequence ID" value="SDR61780.1"/>
    <property type="molecule type" value="Genomic_DNA"/>
</dbReference>